<dbReference type="Pfam" id="PF00550">
    <property type="entry name" value="PP-binding"/>
    <property type="match status" value="1"/>
</dbReference>
<dbReference type="PROSITE" id="PS50075">
    <property type="entry name" value="CARRIER"/>
    <property type="match status" value="1"/>
</dbReference>
<dbReference type="EMBL" id="BK009377">
    <property type="protein sequence ID" value="DAB41478.1"/>
    <property type="molecule type" value="Genomic_DNA"/>
</dbReference>
<dbReference type="InterPro" id="IPR001242">
    <property type="entry name" value="Condensation_dom"/>
</dbReference>
<evidence type="ECO:0000256" key="6">
    <source>
        <dbReference type="ARBA" id="ARBA00023194"/>
    </source>
</evidence>
<dbReference type="InterPro" id="IPR009081">
    <property type="entry name" value="PP-bd_ACP"/>
</dbReference>
<gene>
    <name evidence="8" type="primary">sln8</name>
</gene>
<evidence type="ECO:0000256" key="4">
    <source>
        <dbReference type="ARBA" id="ARBA00022553"/>
    </source>
</evidence>
<dbReference type="InterPro" id="IPR000873">
    <property type="entry name" value="AMP-dep_synth/lig_dom"/>
</dbReference>
<dbReference type="Gene3D" id="2.30.38.10">
    <property type="entry name" value="Luciferase, Domain 3"/>
    <property type="match status" value="1"/>
</dbReference>
<dbReference type="InterPro" id="IPR025110">
    <property type="entry name" value="AMP-bd_C"/>
</dbReference>
<dbReference type="InterPro" id="IPR006162">
    <property type="entry name" value="Ppantetheine_attach_site"/>
</dbReference>
<dbReference type="FunFam" id="3.30.559.10:FF:000012">
    <property type="entry name" value="Non-ribosomal peptide synthetase"/>
    <property type="match status" value="1"/>
</dbReference>
<comment type="similarity">
    <text evidence="2">Belongs to the ATP-dependent AMP-binding enzyme family.</text>
</comment>
<evidence type="ECO:0000256" key="5">
    <source>
        <dbReference type="ARBA" id="ARBA00022737"/>
    </source>
</evidence>
<dbReference type="FunFam" id="2.30.38.10:FF:000001">
    <property type="entry name" value="Non-ribosomal peptide synthetase PvdI"/>
    <property type="match status" value="1"/>
</dbReference>
<evidence type="ECO:0000256" key="3">
    <source>
        <dbReference type="ARBA" id="ARBA00022450"/>
    </source>
</evidence>
<dbReference type="Gene3D" id="1.10.1200.10">
    <property type="entry name" value="ACP-like"/>
    <property type="match status" value="1"/>
</dbReference>
<dbReference type="GO" id="GO:0043041">
    <property type="term" value="P:amino acid activation for nonribosomal peptide biosynthetic process"/>
    <property type="evidence" value="ECO:0007669"/>
    <property type="project" value="TreeGrafter"/>
</dbReference>
<name>A0A2P2CL51_9ACTN</name>
<dbReference type="InterPro" id="IPR036736">
    <property type="entry name" value="ACP-like_sf"/>
</dbReference>
<dbReference type="FunFam" id="1.10.1200.10:FF:000005">
    <property type="entry name" value="Nonribosomal peptide synthetase 1"/>
    <property type="match status" value="1"/>
</dbReference>
<keyword evidence="3" id="KW-0596">Phosphopantetheine</keyword>
<accession>A0A2P2CL51</accession>
<dbReference type="Gene3D" id="3.30.559.10">
    <property type="entry name" value="Chloramphenicol acetyltransferase-like domain"/>
    <property type="match status" value="2"/>
</dbReference>
<dbReference type="PANTHER" id="PTHR45527:SF1">
    <property type="entry name" value="FATTY ACID SYNTHASE"/>
    <property type="match status" value="1"/>
</dbReference>
<reference evidence="8" key="1">
    <citation type="journal article" date="2016" name="Angew. Chem. Int. Ed. Engl.">
        <title>A Peptidyl-Transesterifying Type I Thioesterase in Salinamide Biosynthesis.</title>
        <authorList>
            <person name="Ray L."/>
            <person name="Yamanaka K."/>
            <person name="Moore B.S."/>
        </authorList>
    </citation>
    <scope>NUCLEOTIDE SEQUENCE</scope>
    <source>
        <strain evidence="8">CNB091</strain>
    </source>
</reference>
<dbReference type="SUPFAM" id="SSF52777">
    <property type="entry name" value="CoA-dependent acyltransferases"/>
    <property type="match status" value="4"/>
</dbReference>
<dbReference type="Pfam" id="PF13193">
    <property type="entry name" value="AMP-binding_C"/>
    <property type="match status" value="1"/>
</dbReference>
<dbReference type="GO" id="GO:0003824">
    <property type="term" value="F:catalytic activity"/>
    <property type="evidence" value="ECO:0007669"/>
    <property type="project" value="InterPro"/>
</dbReference>
<dbReference type="GO" id="GO:0044550">
    <property type="term" value="P:secondary metabolite biosynthetic process"/>
    <property type="evidence" value="ECO:0007669"/>
    <property type="project" value="TreeGrafter"/>
</dbReference>
<keyword evidence="6" id="KW-0045">Antibiotic biosynthesis</keyword>
<dbReference type="CDD" id="cd19540">
    <property type="entry name" value="LCL_NRPS-like"/>
    <property type="match status" value="1"/>
</dbReference>
<protein>
    <submittedName>
        <fullName evidence="8">Nonribosomal peptide synthetase</fullName>
    </submittedName>
</protein>
<evidence type="ECO:0000256" key="2">
    <source>
        <dbReference type="ARBA" id="ARBA00006432"/>
    </source>
</evidence>
<dbReference type="NCBIfam" id="TIGR01733">
    <property type="entry name" value="AA-adenyl-dom"/>
    <property type="match status" value="1"/>
</dbReference>
<keyword evidence="5" id="KW-0677">Repeat</keyword>
<sequence>MTGGNEPAEQERLPLSFAQQRLWFLSRLDGPGATYNVPWALRLRGELDGAALGAALDDLVARHESLRTLFPDTDGLPYQHVLPADAARVELHRERTTEEELVRALTAAARHPFDLATEIPVRAALFTLGETDHVLLVLLHHIASDGWSLAPLARDLGTAYTARAAGRAPDFAELPVQYADYALWQRELLADSSPGATADRQLDFWRRTLDGLPEQLDLPTDRPRPAAQSHRGELMSLHIDAALHRRIDETARAHRVTPFMVLHAGLAALLSRLGGGTDVSVGTAVAGRTEEGLEDLIGFFVNTLVLRTDVSGAPSFAELLGRVREADLAAFEHQDIPFERLIDMAGPERSLSRLPYVQVMLALQNMPEQTLELPGLTASELPIGSGSSKFDLSLALYERFDEERRPAGLDGLVEFSTDVFDAPTVRTFTDRWARLLDAATAAPGRPVAELEILAADEREKLLSGWGTGGAPVRAADATPVARFLEQAARTPDAVAVTDRGADLTYRALADRAGRLARVLVERGVTAEAPVALLMERSTELVVATLAVALSGGTCVPLQETAPAERLRGIVTESGAALVLTDHACRAAAEALGVPLAGAGDEPAGPSAVPAVHPDQLIYVMYTSGSTGVPKGVAVTHRNVLELTADHAWQSGAQQRVLLRSPHAFDAFTYELWVPLVQGGRVVVAPPGELDAQVLRDLLVEQRITSVFLTTALFNVLAEECPDALRGVREVWTGGEFASASAIGRVLETCPEAEVVHVYGPTETTTFATAEPLRALGGPPEGAVPIGRPLDGMRAYVLDERLAPVPPGVTGELYLAGEGLARGYLHRPGLSAERFVPDPHGKPGARMYRTGDLVHWNGAGSLVFLGRADGQLKLRGFRVELGEIEAALVRDPAVARATVVLREDRPGVRTLTGYAVPAAVGAELDPAALRRRLAETLPEYMVPAAVLVLPELPLNANGKIDRRALPAPEEVSATGGRPPRTPLEELLCSLFAEVLGLERVGADVGFFDLGGDSIMSIQLVSRARRAGLGITPREVFRHRTVEGLAAVARTGAADAVRADDVPTGRVPLTPVVAWLREQGGPVDAFHQSMLLTAPAGADAGRLVTVLDSLFTQHPVLRSRLTATGSGWDWQVAGEPAVPAARLLEYADARGLGPKELAELVAERTAAAPARLDPWSGRLVEAVWFDRGPLSQGRLLLVVHHLVVDGVSWRILLADLAQAWQDTSAGHPPRPQPPTTSFRHWARLLADEAGSPARAAELPYWKAVLAEPGPPLAGRRLDPARDTQGTLRSLTLSLGGEVVTPLLTTVPAAFHAGVNDVLLTAFGLAVAEWRRRHGRGTGSATTLDLEGHGREQDIVKGTDLSRTVGWFTSVYPVRLDPGPVDWNEVTAAGPALGVALKAVKEQLRRVPGHGIGYGLLRYVDAAGSAALRGFGRPETGFNYLGRFGADSGADWSLSADGDAFSGGADAAMPAAHALEVNCLTRDEPGGPRLLATCSWPGDLFGEDAARELVELWFAALGALVRHTETADAGGRTPSDLELVTLSQEEIDRLEAAWRTP</sequence>
<keyword evidence="4" id="KW-0597">Phosphoprotein</keyword>
<dbReference type="Pfam" id="PF00668">
    <property type="entry name" value="Condensation"/>
    <property type="match status" value="2"/>
</dbReference>
<dbReference type="Gene3D" id="3.30.559.30">
    <property type="entry name" value="Nonribosomal peptide synthetase, condensation domain"/>
    <property type="match status" value="2"/>
</dbReference>
<dbReference type="InterPro" id="IPR020806">
    <property type="entry name" value="PKS_PP-bd"/>
</dbReference>
<dbReference type="GO" id="GO:0031177">
    <property type="term" value="F:phosphopantetheine binding"/>
    <property type="evidence" value="ECO:0007669"/>
    <property type="project" value="InterPro"/>
</dbReference>
<dbReference type="InterPro" id="IPR045851">
    <property type="entry name" value="AMP-bd_C_sf"/>
</dbReference>
<dbReference type="NCBIfam" id="TIGR01720">
    <property type="entry name" value="NRPS-para261"/>
    <property type="match status" value="1"/>
</dbReference>
<feature type="domain" description="Carrier" evidence="7">
    <location>
        <begin position="977"/>
        <end position="1051"/>
    </location>
</feature>
<dbReference type="SUPFAM" id="SSF47336">
    <property type="entry name" value="ACP-like"/>
    <property type="match status" value="1"/>
</dbReference>
<organism evidence="8">
    <name type="scientific">Streptomyces sp. CNB091</name>
    <dbReference type="NCBI Taxonomy" id="1169156"/>
    <lineage>
        <taxon>Bacteria</taxon>
        <taxon>Bacillati</taxon>
        <taxon>Actinomycetota</taxon>
        <taxon>Actinomycetes</taxon>
        <taxon>Kitasatosporales</taxon>
        <taxon>Streptomycetaceae</taxon>
        <taxon>Streptomyces</taxon>
    </lineage>
</organism>
<dbReference type="GO" id="GO:0008610">
    <property type="term" value="P:lipid biosynthetic process"/>
    <property type="evidence" value="ECO:0007669"/>
    <property type="project" value="UniProtKB-ARBA"/>
</dbReference>
<dbReference type="Pfam" id="PF00501">
    <property type="entry name" value="AMP-binding"/>
    <property type="match status" value="1"/>
</dbReference>
<dbReference type="InterPro" id="IPR010071">
    <property type="entry name" value="AA_adenyl_dom"/>
</dbReference>
<dbReference type="GO" id="GO:0005737">
    <property type="term" value="C:cytoplasm"/>
    <property type="evidence" value="ECO:0007669"/>
    <property type="project" value="TreeGrafter"/>
</dbReference>
<dbReference type="Gene3D" id="3.30.300.30">
    <property type="match status" value="1"/>
</dbReference>
<dbReference type="InterPro" id="IPR010060">
    <property type="entry name" value="NRPS_synth"/>
</dbReference>
<dbReference type="FunFam" id="3.30.300.30:FF:000010">
    <property type="entry name" value="Enterobactin synthetase component F"/>
    <property type="match status" value="1"/>
</dbReference>
<dbReference type="SUPFAM" id="SSF56801">
    <property type="entry name" value="Acetyl-CoA synthetase-like"/>
    <property type="match status" value="1"/>
</dbReference>
<dbReference type="PANTHER" id="PTHR45527">
    <property type="entry name" value="NONRIBOSOMAL PEPTIDE SYNTHETASE"/>
    <property type="match status" value="1"/>
</dbReference>
<dbReference type="PROSITE" id="PS00012">
    <property type="entry name" value="PHOSPHOPANTETHEINE"/>
    <property type="match status" value="1"/>
</dbReference>
<dbReference type="OrthoDB" id="2472181at2"/>
<dbReference type="SMART" id="SM00823">
    <property type="entry name" value="PKS_PP"/>
    <property type="match status" value="1"/>
</dbReference>
<dbReference type="PROSITE" id="PS00455">
    <property type="entry name" value="AMP_BINDING"/>
    <property type="match status" value="1"/>
</dbReference>
<evidence type="ECO:0000259" key="7">
    <source>
        <dbReference type="PROSITE" id="PS50075"/>
    </source>
</evidence>
<dbReference type="Gene3D" id="3.40.50.980">
    <property type="match status" value="2"/>
</dbReference>
<dbReference type="InterPro" id="IPR023213">
    <property type="entry name" value="CAT-like_dom_sf"/>
</dbReference>
<evidence type="ECO:0000313" key="8">
    <source>
        <dbReference type="EMBL" id="DAB41478.1"/>
    </source>
</evidence>
<comment type="cofactor">
    <cofactor evidence="1">
        <name>pantetheine 4'-phosphate</name>
        <dbReference type="ChEBI" id="CHEBI:47942"/>
    </cofactor>
</comment>
<dbReference type="InterPro" id="IPR020845">
    <property type="entry name" value="AMP-binding_CS"/>
</dbReference>
<dbReference type="GO" id="GO:0017000">
    <property type="term" value="P:antibiotic biosynthetic process"/>
    <property type="evidence" value="ECO:0007669"/>
    <property type="project" value="UniProtKB-KW"/>
</dbReference>
<evidence type="ECO:0000256" key="1">
    <source>
        <dbReference type="ARBA" id="ARBA00001957"/>
    </source>
</evidence>
<dbReference type="CDD" id="cd12117">
    <property type="entry name" value="A_NRPS_Srf_like"/>
    <property type="match status" value="1"/>
</dbReference>
<proteinExistence type="inferred from homology"/>